<dbReference type="PANTHER" id="PTHR43884">
    <property type="entry name" value="ACYL-COA DEHYDROGENASE"/>
    <property type="match status" value="1"/>
</dbReference>
<evidence type="ECO:0000259" key="7">
    <source>
        <dbReference type="Pfam" id="PF02770"/>
    </source>
</evidence>
<keyword evidence="3 5" id="KW-0285">Flavoprotein</keyword>
<comment type="caution">
    <text evidence="9">The sequence shown here is derived from an EMBL/GenBank/DDBJ whole genome shotgun (WGS) entry which is preliminary data.</text>
</comment>
<dbReference type="InterPro" id="IPR013786">
    <property type="entry name" value="AcylCoA_DH/ox_N"/>
</dbReference>
<proteinExistence type="inferred from homology"/>
<dbReference type="InterPro" id="IPR009075">
    <property type="entry name" value="AcylCo_DH/oxidase_C"/>
</dbReference>
<keyword evidence="4 5" id="KW-0274">FAD</keyword>
<dbReference type="PIRSF" id="PIRSF016578">
    <property type="entry name" value="HsaA"/>
    <property type="match status" value="1"/>
</dbReference>
<comment type="similarity">
    <text evidence="2 5">Belongs to the acyl-CoA dehydrogenase family.</text>
</comment>
<sequence length="345" mass="36792">MSATVARVIEFIDGEVLGSVASREAAGDYPHDLAARMRELGLFGLPISREYGGSAAPIDECARVLEEVGRGWASLADLLSTHFTAARLIQEVGSEEQRRRYLPAMAAGDSIGGIALTERAVGSDLRAVELTARREGDGYVLEGEKFLITHVDHADPMVVFARVVGEDSRAEGYRFFLVAQEDEGVRTQGDLTKLGHKNVEFGGFALDAVRLGVDRALEGRDGDGFAHLLSVINFGRLWVASGSLGIARRALEVAVEQTASREAFGSPLAENPAVVDRLGEMSVRTESARALVERLGRALADPSLLPRRAVGSLAATAKIVASRAAVENGAKSLELHGGLGFTTER</sequence>
<dbReference type="Gene3D" id="1.10.540.10">
    <property type="entry name" value="Acyl-CoA dehydrogenase/oxidase, N-terminal domain"/>
    <property type="match status" value="1"/>
</dbReference>
<organism evidence="9 10">
    <name type="scientific">Georgenia halotolerans</name>
    <dbReference type="NCBI Taxonomy" id="3028317"/>
    <lineage>
        <taxon>Bacteria</taxon>
        <taxon>Bacillati</taxon>
        <taxon>Actinomycetota</taxon>
        <taxon>Actinomycetes</taxon>
        <taxon>Micrococcales</taxon>
        <taxon>Bogoriellaceae</taxon>
        <taxon>Georgenia</taxon>
    </lineage>
</organism>
<dbReference type="Gene3D" id="1.20.140.10">
    <property type="entry name" value="Butyryl-CoA Dehydrogenase, subunit A, domain 3"/>
    <property type="match status" value="1"/>
</dbReference>
<dbReference type="InterPro" id="IPR009100">
    <property type="entry name" value="AcylCoA_DH/oxidase_NM_dom_sf"/>
</dbReference>
<dbReference type="InterPro" id="IPR006091">
    <property type="entry name" value="Acyl-CoA_Oxase/DH_mid-dom"/>
</dbReference>
<protein>
    <submittedName>
        <fullName evidence="9">Acyl-CoA dehydrogenase family protein</fullName>
    </submittedName>
</protein>
<dbReference type="InterPro" id="IPR037069">
    <property type="entry name" value="AcylCoA_DH/ox_N_sf"/>
</dbReference>
<evidence type="ECO:0000313" key="10">
    <source>
        <dbReference type="Proteomes" id="UP001165561"/>
    </source>
</evidence>
<evidence type="ECO:0000256" key="3">
    <source>
        <dbReference type="ARBA" id="ARBA00022630"/>
    </source>
</evidence>
<dbReference type="EMBL" id="JARACI010000470">
    <property type="protein sequence ID" value="MDD9205403.1"/>
    <property type="molecule type" value="Genomic_DNA"/>
</dbReference>
<evidence type="ECO:0000313" key="9">
    <source>
        <dbReference type="EMBL" id="MDD9205403.1"/>
    </source>
</evidence>
<dbReference type="Proteomes" id="UP001165561">
    <property type="component" value="Unassembled WGS sequence"/>
</dbReference>
<keyword evidence="5" id="KW-0560">Oxidoreductase</keyword>
<accession>A0ABT5TTM2</accession>
<dbReference type="Pfam" id="PF02771">
    <property type="entry name" value="Acyl-CoA_dh_N"/>
    <property type="match status" value="1"/>
</dbReference>
<feature type="domain" description="Acyl-CoA dehydrogenase/oxidase C-terminal" evidence="6">
    <location>
        <begin position="222"/>
        <end position="344"/>
    </location>
</feature>
<comment type="cofactor">
    <cofactor evidence="1 5">
        <name>FAD</name>
        <dbReference type="ChEBI" id="CHEBI:57692"/>
    </cofactor>
</comment>
<evidence type="ECO:0000256" key="1">
    <source>
        <dbReference type="ARBA" id="ARBA00001974"/>
    </source>
</evidence>
<dbReference type="Pfam" id="PF02770">
    <property type="entry name" value="Acyl-CoA_dh_M"/>
    <property type="match status" value="1"/>
</dbReference>
<dbReference type="SUPFAM" id="SSF47203">
    <property type="entry name" value="Acyl-CoA dehydrogenase C-terminal domain-like"/>
    <property type="match status" value="1"/>
</dbReference>
<gene>
    <name evidence="9" type="ORF">PU560_02840</name>
</gene>
<dbReference type="Gene3D" id="2.40.110.10">
    <property type="entry name" value="Butyryl-CoA Dehydrogenase, subunit A, domain 2"/>
    <property type="match status" value="1"/>
</dbReference>
<evidence type="ECO:0000256" key="4">
    <source>
        <dbReference type="ARBA" id="ARBA00022827"/>
    </source>
</evidence>
<name>A0ABT5TTM2_9MICO</name>
<dbReference type="InterPro" id="IPR046373">
    <property type="entry name" value="Acyl-CoA_Oxase/DH_mid-dom_sf"/>
</dbReference>
<reference evidence="9" key="1">
    <citation type="submission" date="2023-02" db="EMBL/GenBank/DDBJ databases">
        <title>Georgenia sp.10Sc9-8, isolated from a soil sample collected from the Taklamakan desert.</title>
        <authorList>
            <person name="Liu S."/>
        </authorList>
    </citation>
    <scope>NUCLEOTIDE SEQUENCE</scope>
    <source>
        <strain evidence="9">10Sc9-8</strain>
    </source>
</reference>
<evidence type="ECO:0000256" key="5">
    <source>
        <dbReference type="RuleBase" id="RU362125"/>
    </source>
</evidence>
<evidence type="ECO:0000256" key="2">
    <source>
        <dbReference type="ARBA" id="ARBA00009347"/>
    </source>
</evidence>
<keyword evidence="10" id="KW-1185">Reference proteome</keyword>
<dbReference type="PANTHER" id="PTHR43884:SF12">
    <property type="entry name" value="ISOVALERYL-COA DEHYDROGENASE, MITOCHONDRIAL-RELATED"/>
    <property type="match status" value="1"/>
</dbReference>
<feature type="domain" description="Acyl-CoA dehydrogenase/oxidase N-terminal" evidence="8">
    <location>
        <begin position="6"/>
        <end position="109"/>
    </location>
</feature>
<dbReference type="InterPro" id="IPR036250">
    <property type="entry name" value="AcylCo_DH-like_C"/>
</dbReference>
<dbReference type="Pfam" id="PF00441">
    <property type="entry name" value="Acyl-CoA_dh_1"/>
    <property type="match status" value="1"/>
</dbReference>
<dbReference type="SUPFAM" id="SSF56645">
    <property type="entry name" value="Acyl-CoA dehydrogenase NM domain-like"/>
    <property type="match status" value="1"/>
</dbReference>
<evidence type="ECO:0000259" key="6">
    <source>
        <dbReference type="Pfam" id="PF00441"/>
    </source>
</evidence>
<evidence type="ECO:0000259" key="8">
    <source>
        <dbReference type="Pfam" id="PF02771"/>
    </source>
</evidence>
<feature type="domain" description="Acyl-CoA oxidase/dehydrogenase middle" evidence="7">
    <location>
        <begin position="114"/>
        <end position="209"/>
    </location>
</feature>
<feature type="non-terminal residue" evidence="9">
    <location>
        <position position="345"/>
    </location>
</feature>